<dbReference type="AlphaFoldDB" id="A0A9P4JPI4"/>
<evidence type="ECO:0000256" key="1">
    <source>
        <dbReference type="SAM" id="MobiDB-lite"/>
    </source>
</evidence>
<dbReference type="OrthoDB" id="3941101at2759"/>
<feature type="compositionally biased region" description="Acidic residues" evidence="1">
    <location>
        <begin position="1"/>
        <end position="14"/>
    </location>
</feature>
<comment type="caution">
    <text evidence="2">The sequence shown here is derived from an EMBL/GenBank/DDBJ whole genome shotgun (WGS) entry which is preliminary data.</text>
</comment>
<sequence>MDLDSQPDQDELPDYESSIAPDYYGGEFEIPLVTYHLRSIHDKLQILVPFGPTPTAKYQILSRPAFRLFSKKPDIEIQKTGPGEHNTDDIASIRFSDDGPLPWRPRAQFCCMGPQQNTATYFMESRNHRDWTLSVGGTSFVWRLERGPISLEFGEKDSSIVIARFTYSEYGTLAANGAEVGELTIYPDALSMDRDGVEKIICGLLIPLTYFKRIKRHFRNDTALQTGSLTRTRVPSQRSTFANHPTL</sequence>
<organism evidence="2 3">
    <name type="scientific">Delitschia confertaspora ATCC 74209</name>
    <dbReference type="NCBI Taxonomy" id="1513339"/>
    <lineage>
        <taxon>Eukaryota</taxon>
        <taxon>Fungi</taxon>
        <taxon>Dikarya</taxon>
        <taxon>Ascomycota</taxon>
        <taxon>Pezizomycotina</taxon>
        <taxon>Dothideomycetes</taxon>
        <taxon>Pleosporomycetidae</taxon>
        <taxon>Pleosporales</taxon>
        <taxon>Delitschiaceae</taxon>
        <taxon>Delitschia</taxon>
    </lineage>
</organism>
<evidence type="ECO:0000313" key="3">
    <source>
        <dbReference type="Proteomes" id="UP000799536"/>
    </source>
</evidence>
<dbReference type="EMBL" id="ML993906">
    <property type="protein sequence ID" value="KAF2203343.1"/>
    <property type="molecule type" value="Genomic_DNA"/>
</dbReference>
<protein>
    <submittedName>
        <fullName evidence="2">Uncharacterized protein</fullName>
    </submittedName>
</protein>
<dbReference type="Proteomes" id="UP000799536">
    <property type="component" value="Unassembled WGS sequence"/>
</dbReference>
<gene>
    <name evidence="2" type="ORF">GQ43DRAFT_273263</name>
</gene>
<reference evidence="2" key="1">
    <citation type="journal article" date="2020" name="Stud. Mycol.">
        <title>101 Dothideomycetes genomes: a test case for predicting lifestyles and emergence of pathogens.</title>
        <authorList>
            <person name="Haridas S."/>
            <person name="Albert R."/>
            <person name="Binder M."/>
            <person name="Bloem J."/>
            <person name="Labutti K."/>
            <person name="Salamov A."/>
            <person name="Andreopoulos B."/>
            <person name="Baker S."/>
            <person name="Barry K."/>
            <person name="Bills G."/>
            <person name="Bluhm B."/>
            <person name="Cannon C."/>
            <person name="Castanera R."/>
            <person name="Culley D."/>
            <person name="Daum C."/>
            <person name="Ezra D."/>
            <person name="Gonzalez J."/>
            <person name="Henrissat B."/>
            <person name="Kuo A."/>
            <person name="Liang C."/>
            <person name="Lipzen A."/>
            <person name="Lutzoni F."/>
            <person name="Magnuson J."/>
            <person name="Mondo S."/>
            <person name="Nolan M."/>
            <person name="Ohm R."/>
            <person name="Pangilinan J."/>
            <person name="Park H.-J."/>
            <person name="Ramirez L."/>
            <person name="Alfaro M."/>
            <person name="Sun H."/>
            <person name="Tritt A."/>
            <person name="Yoshinaga Y."/>
            <person name="Zwiers L.-H."/>
            <person name="Turgeon B."/>
            <person name="Goodwin S."/>
            <person name="Spatafora J."/>
            <person name="Crous P."/>
            <person name="Grigoriev I."/>
        </authorList>
    </citation>
    <scope>NUCLEOTIDE SEQUENCE</scope>
    <source>
        <strain evidence="2">ATCC 74209</strain>
    </source>
</reference>
<feature type="region of interest" description="Disordered" evidence="1">
    <location>
        <begin position="1"/>
        <end position="20"/>
    </location>
</feature>
<accession>A0A9P4JPI4</accession>
<keyword evidence="3" id="KW-1185">Reference proteome</keyword>
<evidence type="ECO:0000313" key="2">
    <source>
        <dbReference type="EMBL" id="KAF2203343.1"/>
    </source>
</evidence>
<name>A0A9P4JPI4_9PLEO</name>
<proteinExistence type="predicted"/>